<keyword evidence="2" id="KW-1185">Reference proteome</keyword>
<dbReference type="RefSeq" id="WP_191194454.1">
    <property type="nucleotide sequence ID" value="NZ_JACXYZ010000001.1"/>
</dbReference>
<protein>
    <submittedName>
        <fullName evidence="1">Uncharacterized protein</fullName>
    </submittedName>
</protein>
<dbReference type="EMBL" id="JACXYZ010000001">
    <property type="protein sequence ID" value="MBD3924717.1"/>
    <property type="molecule type" value="Genomic_DNA"/>
</dbReference>
<sequence length="76" mass="8309">MIPVRITIHLVARLFRVPLLRLDGHITLVDDEPRSLAPTDRTRAPRPDLPVGRLLALAEADLAAAEDRRAGLSAVP</sequence>
<accession>A0ABR8N998</accession>
<organism evidence="1 2">
    <name type="scientific">Nocardioides cavernae</name>
    <dbReference type="NCBI Taxonomy" id="1921566"/>
    <lineage>
        <taxon>Bacteria</taxon>
        <taxon>Bacillati</taxon>
        <taxon>Actinomycetota</taxon>
        <taxon>Actinomycetes</taxon>
        <taxon>Propionibacteriales</taxon>
        <taxon>Nocardioidaceae</taxon>
        <taxon>Nocardioides</taxon>
    </lineage>
</organism>
<proteinExistence type="predicted"/>
<comment type="caution">
    <text evidence="1">The sequence shown here is derived from an EMBL/GenBank/DDBJ whole genome shotgun (WGS) entry which is preliminary data.</text>
</comment>
<reference evidence="1 2" key="1">
    <citation type="submission" date="2020-09" db="EMBL/GenBank/DDBJ databases">
        <title>novel species in genus Nocardioides.</title>
        <authorList>
            <person name="Zhang G."/>
        </authorList>
    </citation>
    <scope>NUCLEOTIDE SEQUENCE [LARGE SCALE GENOMIC DNA]</scope>
    <source>
        <strain evidence="1 2">KCTC 39551</strain>
    </source>
</reference>
<dbReference type="Proteomes" id="UP000618818">
    <property type="component" value="Unassembled WGS sequence"/>
</dbReference>
<evidence type="ECO:0000313" key="2">
    <source>
        <dbReference type="Proteomes" id="UP000618818"/>
    </source>
</evidence>
<evidence type="ECO:0000313" key="1">
    <source>
        <dbReference type="EMBL" id="MBD3924717.1"/>
    </source>
</evidence>
<gene>
    <name evidence="1" type="ORF">IEZ26_08810</name>
</gene>
<name>A0ABR8N998_9ACTN</name>